<dbReference type="GO" id="GO:0003677">
    <property type="term" value="F:DNA binding"/>
    <property type="evidence" value="ECO:0007669"/>
    <property type="project" value="UniProtKB-UniRule"/>
</dbReference>
<dbReference type="AlphaFoldDB" id="A0A094YXZ2"/>
<sequence length="209" mass="23816">MPRTKEQYEAMRMATREKIQSAAIKLFTQKGFSATSVQDIANKAQVSTGLMYRHYKSKDHLFNELVNVAATGLKENVEMFQSDASPTEIIQRLTLEILNDLNKNEQFSEFLMLMNQASTMENPPPEVKFLNEQSEAMLNQLAILIKKGQTLGQFKDGDEKEMAFFYLATLQGLTNIRLTMKERFISPNPKIVMAFLMKEANDDGNQTSE</sequence>
<feature type="domain" description="HTH tetR-type" evidence="4">
    <location>
        <begin position="13"/>
        <end position="73"/>
    </location>
</feature>
<reference evidence="5 7" key="1">
    <citation type="journal article" date="2014" name="Genome Announc.">
        <title>Draft Genome Sequence of Bacillus alcalophilus AV1934, a Classic Alkaliphile Isolated from Human Feces in 1934.</title>
        <authorList>
            <person name="Attie O."/>
            <person name="Jayaprakash A."/>
            <person name="Shah H."/>
            <person name="Paulsen I.T."/>
            <person name="Morino M."/>
            <person name="Takahashi Y."/>
            <person name="Narumi I."/>
            <person name="Sachidanandam R."/>
            <person name="Satoh K."/>
            <person name="Ito M."/>
            <person name="Krulwich T.A."/>
        </authorList>
    </citation>
    <scope>NUCLEOTIDE SEQUENCE [LARGE SCALE GENOMIC DNA]</scope>
    <source>
        <strain evidence="5 7">AV1934</strain>
    </source>
</reference>
<evidence type="ECO:0000256" key="2">
    <source>
        <dbReference type="ARBA" id="ARBA00023125"/>
    </source>
</evidence>
<evidence type="ECO:0000256" key="1">
    <source>
        <dbReference type="ARBA" id="ARBA00022491"/>
    </source>
</evidence>
<keyword evidence="1" id="KW-0678">Repressor</keyword>
<dbReference type="OrthoDB" id="2373640at2"/>
<dbReference type="PANTHER" id="PTHR43479">
    <property type="entry name" value="ACREF/ENVCD OPERON REPRESSOR-RELATED"/>
    <property type="match status" value="1"/>
</dbReference>
<keyword evidence="7" id="KW-1185">Reference proteome</keyword>
<dbReference type="SUPFAM" id="SSF46689">
    <property type="entry name" value="Homeodomain-like"/>
    <property type="match status" value="1"/>
</dbReference>
<evidence type="ECO:0000259" key="4">
    <source>
        <dbReference type="PROSITE" id="PS50977"/>
    </source>
</evidence>
<evidence type="ECO:0000313" key="7">
    <source>
        <dbReference type="Proteomes" id="UP000002754"/>
    </source>
</evidence>
<dbReference type="EMBL" id="JALP01000061">
    <property type="protein sequence ID" value="THG91571.1"/>
    <property type="molecule type" value="Genomic_DNA"/>
</dbReference>
<gene>
    <name evidence="6" type="ORF">AJ85_03885</name>
    <name evidence="5" type="ORF">BALCAV_0204845</name>
</gene>
<dbReference type="Gene3D" id="1.10.357.10">
    <property type="entry name" value="Tetracycline Repressor, domain 2"/>
    <property type="match status" value="1"/>
</dbReference>
<evidence type="ECO:0000313" key="5">
    <source>
        <dbReference type="EMBL" id="KGA98407.1"/>
    </source>
</evidence>
<dbReference type="RefSeq" id="WP_003323746.1">
    <property type="nucleotide sequence ID" value="NZ_ALPT02000011.1"/>
</dbReference>
<dbReference type="Proteomes" id="UP000297014">
    <property type="component" value="Unassembled WGS sequence"/>
</dbReference>
<dbReference type="eggNOG" id="COG1309">
    <property type="taxonomic scope" value="Bacteria"/>
</dbReference>
<dbReference type="PROSITE" id="PS50977">
    <property type="entry name" value="HTH_TETR_2"/>
    <property type="match status" value="1"/>
</dbReference>
<dbReference type="PRINTS" id="PR00455">
    <property type="entry name" value="HTHTETR"/>
</dbReference>
<evidence type="ECO:0000313" key="8">
    <source>
        <dbReference type="Proteomes" id="UP000297014"/>
    </source>
</evidence>
<keyword evidence="2 3" id="KW-0238">DNA-binding</keyword>
<dbReference type="Pfam" id="PF00440">
    <property type="entry name" value="TetR_N"/>
    <property type="match status" value="1"/>
</dbReference>
<evidence type="ECO:0000313" key="6">
    <source>
        <dbReference type="EMBL" id="THG91571.1"/>
    </source>
</evidence>
<feature type="DNA-binding region" description="H-T-H motif" evidence="3">
    <location>
        <begin position="36"/>
        <end position="55"/>
    </location>
</feature>
<dbReference type="SUPFAM" id="SSF48498">
    <property type="entry name" value="Tetracyclin repressor-like, C-terminal domain"/>
    <property type="match status" value="1"/>
</dbReference>
<name>A0A094YXZ2_ALKAL</name>
<dbReference type="Proteomes" id="UP000002754">
    <property type="component" value="Unassembled WGS sequence"/>
</dbReference>
<dbReference type="PANTHER" id="PTHR43479:SF11">
    <property type="entry name" value="ACREF_ENVCD OPERON REPRESSOR-RELATED"/>
    <property type="match status" value="1"/>
</dbReference>
<dbReference type="InterPro" id="IPR036271">
    <property type="entry name" value="Tet_transcr_reg_TetR-rel_C_sf"/>
</dbReference>
<reference evidence="6 8" key="2">
    <citation type="submission" date="2014-01" db="EMBL/GenBank/DDBJ databases">
        <title>Draft genome sequencing of Bacillus alcalophilus CGMCC 1.3604.</title>
        <authorList>
            <person name="Yang J."/>
            <person name="Diao L."/>
            <person name="Yang S."/>
        </authorList>
    </citation>
    <scope>NUCLEOTIDE SEQUENCE [LARGE SCALE GENOMIC DNA]</scope>
    <source>
        <strain evidence="6 8">CGMCC 1.3604</strain>
    </source>
</reference>
<evidence type="ECO:0000256" key="3">
    <source>
        <dbReference type="PROSITE-ProRule" id="PRU00335"/>
    </source>
</evidence>
<comment type="caution">
    <text evidence="5">The sequence shown here is derived from an EMBL/GenBank/DDBJ whole genome shotgun (WGS) entry which is preliminary data.</text>
</comment>
<protein>
    <submittedName>
        <fullName evidence="5">TetR family transcriptional regulator</fullName>
    </submittedName>
</protein>
<dbReference type="InterPro" id="IPR001647">
    <property type="entry name" value="HTH_TetR"/>
</dbReference>
<organism evidence="5 7">
    <name type="scientific">Alkalihalobacillus alcalophilus ATCC 27647 = CGMCC 1.3604</name>
    <dbReference type="NCBI Taxonomy" id="1218173"/>
    <lineage>
        <taxon>Bacteria</taxon>
        <taxon>Bacillati</taxon>
        <taxon>Bacillota</taxon>
        <taxon>Bacilli</taxon>
        <taxon>Bacillales</taxon>
        <taxon>Bacillaceae</taxon>
        <taxon>Alkalihalobacillus</taxon>
    </lineage>
</organism>
<dbReference type="EMBL" id="ALPT02000011">
    <property type="protein sequence ID" value="KGA98407.1"/>
    <property type="molecule type" value="Genomic_DNA"/>
</dbReference>
<proteinExistence type="predicted"/>
<dbReference type="InterPro" id="IPR009057">
    <property type="entry name" value="Homeodomain-like_sf"/>
</dbReference>
<accession>A0A094YXZ2</accession>
<dbReference type="InterPro" id="IPR050624">
    <property type="entry name" value="HTH-type_Tx_Regulator"/>
</dbReference>
<dbReference type="STRING" id="1218173.BALCAV_0204845"/>